<protein>
    <submittedName>
        <fullName evidence="3">Cupin domain-containing protein</fullName>
    </submittedName>
</protein>
<dbReference type="GO" id="GO:0003677">
    <property type="term" value="F:DNA binding"/>
    <property type="evidence" value="ECO:0007669"/>
    <property type="project" value="UniProtKB-KW"/>
</dbReference>
<dbReference type="PANTHER" id="PTHR46797">
    <property type="entry name" value="HTH-TYPE TRANSCRIPTIONAL REGULATOR"/>
    <property type="match status" value="1"/>
</dbReference>
<dbReference type="Gene3D" id="2.60.120.10">
    <property type="entry name" value="Jelly Rolls"/>
    <property type="match status" value="1"/>
</dbReference>
<reference evidence="3 4" key="1">
    <citation type="submission" date="2019-09" db="EMBL/GenBank/DDBJ databases">
        <title>Genome sequence of Roseospira marina, one of the more divergent members of the non-sulfur purple photosynthetic bacterial family, the Rhodospirillaceae.</title>
        <authorList>
            <person name="Meyer T."/>
            <person name="Kyndt J."/>
        </authorList>
    </citation>
    <scope>NUCLEOTIDE SEQUENCE [LARGE SCALE GENOMIC DNA]</scope>
    <source>
        <strain evidence="3 4">DSM 15113</strain>
    </source>
</reference>
<dbReference type="GO" id="GO:0003700">
    <property type="term" value="F:DNA-binding transcription factor activity"/>
    <property type="evidence" value="ECO:0007669"/>
    <property type="project" value="TreeGrafter"/>
</dbReference>
<dbReference type="RefSeq" id="WP_150062699.1">
    <property type="nucleotide sequence ID" value="NZ_JACHII010000008.1"/>
</dbReference>
<keyword evidence="1" id="KW-0238">DNA-binding</keyword>
<dbReference type="CDD" id="cd02209">
    <property type="entry name" value="cupin_XRE_C"/>
    <property type="match status" value="1"/>
</dbReference>
<dbReference type="InterPro" id="IPR001387">
    <property type="entry name" value="Cro/C1-type_HTH"/>
</dbReference>
<dbReference type="InterPro" id="IPR014710">
    <property type="entry name" value="RmlC-like_jellyroll"/>
</dbReference>
<dbReference type="CDD" id="cd00093">
    <property type="entry name" value="HTH_XRE"/>
    <property type="match status" value="1"/>
</dbReference>
<evidence type="ECO:0000256" key="1">
    <source>
        <dbReference type="ARBA" id="ARBA00023125"/>
    </source>
</evidence>
<dbReference type="InterPro" id="IPR010982">
    <property type="entry name" value="Lambda_DNA-bd_dom_sf"/>
</dbReference>
<gene>
    <name evidence="3" type="ORF">F1188_12205</name>
</gene>
<dbReference type="OrthoDB" id="9805356at2"/>
<dbReference type="InterPro" id="IPR011051">
    <property type="entry name" value="RmlC_Cupin_sf"/>
</dbReference>
<dbReference type="PANTHER" id="PTHR46797:SF1">
    <property type="entry name" value="METHYLPHOSPHONATE SYNTHASE"/>
    <property type="match status" value="1"/>
</dbReference>
<organism evidence="3 4">
    <name type="scientific">Roseospira marina</name>
    <dbReference type="NCBI Taxonomy" id="140057"/>
    <lineage>
        <taxon>Bacteria</taxon>
        <taxon>Pseudomonadati</taxon>
        <taxon>Pseudomonadota</taxon>
        <taxon>Alphaproteobacteria</taxon>
        <taxon>Rhodospirillales</taxon>
        <taxon>Rhodospirillaceae</taxon>
        <taxon>Roseospira</taxon>
    </lineage>
</organism>
<dbReference type="EMBL" id="VWPJ01000010">
    <property type="protein sequence ID" value="KAA5605319.1"/>
    <property type="molecule type" value="Genomic_DNA"/>
</dbReference>
<dbReference type="Proteomes" id="UP000324065">
    <property type="component" value="Unassembled WGS sequence"/>
</dbReference>
<feature type="domain" description="HTH cro/C1-type" evidence="2">
    <location>
        <begin position="23"/>
        <end position="77"/>
    </location>
</feature>
<dbReference type="Pfam" id="PF13560">
    <property type="entry name" value="HTH_31"/>
    <property type="match status" value="1"/>
</dbReference>
<accession>A0A5M6IC42</accession>
<evidence type="ECO:0000313" key="4">
    <source>
        <dbReference type="Proteomes" id="UP000324065"/>
    </source>
</evidence>
<proteinExistence type="predicted"/>
<dbReference type="SUPFAM" id="SSF51182">
    <property type="entry name" value="RmlC-like cupins"/>
    <property type="match status" value="1"/>
</dbReference>
<dbReference type="PROSITE" id="PS50943">
    <property type="entry name" value="HTH_CROC1"/>
    <property type="match status" value="1"/>
</dbReference>
<dbReference type="AlphaFoldDB" id="A0A5M6IC42"/>
<dbReference type="SMART" id="SM00530">
    <property type="entry name" value="HTH_XRE"/>
    <property type="match status" value="1"/>
</dbReference>
<dbReference type="InterPro" id="IPR050807">
    <property type="entry name" value="TransReg_Diox_bact_type"/>
</dbReference>
<dbReference type="GO" id="GO:0005829">
    <property type="term" value="C:cytosol"/>
    <property type="evidence" value="ECO:0007669"/>
    <property type="project" value="TreeGrafter"/>
</dbReference>
<evidence type="ECO:0000259" key="2">
    <source>
        <dbReference type="PROSITE" id="PS50943"/>
    </source>
</evidence>
<dbReference type="Pfam" id="PF07883">
    <property type="entry name" value="Cupin_2"/>
    <property type="match status" value="1"/>
</dbReference>
<name>A0A5M6IC42_9PROT</name>
<dbReference type="SUPFAM" id="SSF47413">
    <property type="entry name" value="lambda repressor-like DNA-binding domains"/>
    <property type="match status" value="1"/>
</dbReference>
<keyword evidence="4" id="KW-1185">Reference proteome</keyword>
<dbReference type="Gene3D" id="1.10.260.40">
    <property type="entry name" value="lambda repressor-like DNA-binding domains"/>
    <property type="match status" value="1"/>
</dbReference>
<comment type="caution">
    <text evidence="3">The sequence shown here is derived from an EMBL/GenBank/DDBJ whole genome shotgun (WGS) entry which is preliminary data.</text>
</comment>
<sequence length="200" mass="21956">MLPPPQTPRTDDPSQFQDLGARLRAVRRQKKLRLRDVAEKANCSMSMLSKIETDHATPSLRILHRIAAALDTSIAELFSAAEASGVTVYREGERPAVLVRRAEDRPAIRLERLAPALPGQIVDGNIHVLEPGAESGGDITHAGEEIGYVLEGVVEMMIGGRTYTFAAGDSFHFNSDLPHSYRNKAEGVTRILWVNTPTTF</sequence>
<evidence type="ECO:0000313" key="3">
    <source>
        <dbReference type="EMBL" id="KAA5605319.1"/>
    </source>
</evidence>
<dbReference type="InterPro" id="IPR013096">
    <property type="entry name" value="Cupin_2"/>
</dbReference>